<comment type="caution">
    <text evidence="6">The sequence shown here is derived from an EMBL/GenBank/DDBJ whole genome shotgun (WGS) entry which is preliminary data.</text>
</comment>
<dbReference type="AlphaFoldDB" id="A0A4D9CXC9"/>
<feature type="region of interest" description="Disordered" evidence="4">
    <location>
        <begin position="136"/>
        <end position="169"/>
    </location>
</feature>
<evidence type="ECO:0000256" key="1">
    <source>
        <dbReference type="ARBA" id="ARBA00022598"/>
    </source>
</evidence>
<reference evidence="6 7" key="1">
    <citation type="submission" date="2019-01" db="EMBL/GenBank/DDBJ databases">
        <title>Nuclear Genome Assembly of the Microalgal Biofuel strain Nannochloropsis salina CCMP1776.</title>
        <authorList>
            <person name="Hovde B."/>
        </authorList>
    </citation>
    <scope>NUCLEOTIDE SEQUENCE [LARGE SCALE GENOMIC DNA]</scope>
    <source>
        <strain evidence="6 7">CCMP1776</strain>
    </source>
</reference>
<evidence type="ECO:0000313" key="7">
    <source>
        <dbReference type="Proteomes" id="UP000355283"/>
    </source>
</evidence>
<organism evidence="6 7">
    <name type="scientific">Nannochloropsis salina CCMP1776</name>
    <dbReference type="NCBI Taxonomy" id="1027361"/>
    <lineage>
        <taxon>Eukaryota</taxon>
        <taxon>Sar</taxon>
        <taxon>Stramenopiles</taxon>
        <taxon>Ochrophyta</taxon>
        <taxon>Eustigmatophyceae</taxon>
        <taxon>Eustigmatales</taxon>
        <taxon>Monodopsidaceae</taxon>
        <taxon>Microchloropsis</taxon>
        <taxon>Microchloropsis salina</taxon>
    </lineage>
</organism>
<feature type="domain" description="tRNA synthetases class I catalytic" evidence="5">
    <location>
        <begin position="303"/>
        <end position="424"/>
    </location>
</feature>
<feature type="region of interest" description="Disordered" evidence="4">
    <location>
        <begin position="76"/>
        <end position="120"/>
    </location>
</feature>
<dbReference type="Proteomes" id="UP000355283">
    <property type="component" value="Unassembled WGS sequence"/>
</dbReference>
<feature type="region of interest" description="Disordered" evidence="4">
    <location>
        <begin position="279"/>
        <end position="318"/>
    </location>
</feature>
<feature type="compositionally biased region" description="Acidic residues" evidence="4">
    <location>
        <begin position="156"/>
        <end position="169"/>
    </location>
</feature>
<dbReference type="InterPro" id="IPR032678">
    <property type="entry name" value="tRNA-synt_1_cat_dom"/>
</dbReference>
<gene>
    <name evidence="6" type="ORF">NSK_007436</name>
</gene>
<protein>
    <recommendedName>
        <fullName evidence="5">tRNA synthetases class I catalytic domain-containing protein</fullName>
    </recommendedName>
</protein>
<dbReference type="InterPro" id="IPR014729">
    <property type="entry name" value="Rossmann-like_a/b/a_fold"/>
</dbReference>
<dbReference type="Gene3D" id="3.40.50.620">
    <property type="entry name" value="HUPs"/>
    <property type="match status" value="1"/>
</dbReference>
<keyword evidence="3" id="KW-0067">ATP-binding</keyword>
<keyword evidence="7" id="KW-1185">Reference proteome</keyword>
<dbReference type="InterPro" id="IPR024909">
    <property type="entry name" value="Cys-tRNA/MSH_ligase"/>
</dbReference>
<dbReference type="EMBL" id="SDOX01000131">
    <property type="protein sequence ID" value="TFJ81219.1"/>
    <property type="molecule type" value="Genomic_DNA"/>
</dbReference>
<accession>A0A4D9CXC9</accession>
<feature type="compositionally biased region" description="Gly residues" evidence="4">
    <location>
        <begin position="234"/>
        <end position="244"/>
    </location>
</feature>
<keyword evidence="1" id="KW-0436">Ligase</keyword>
<dbReference type="PANTHER" id="PTHR10890:SF3">
    <property type="entry name" value="CYSTEINE--TRNA LIGASE, CYTOPLASMIC"/>
    <property type="match status" value="1"/>
</dbReference>
<dbReference type="GO" id="GO:0006423">
    <property type="term" value="P:cysteinyl-tRNA aminoacylation"/>
    <property type="evidence" value="ECO:0007669"/>
    <property type="project" value="TreeGrafter"/>
</dbReference>
<proteinExistence type="predicted"/>
<dbReference type="GO" id="GO:0005737">
    <property type="term" value="C:cytoplasm"/>
    <property type="evidence" value="ECO:0007669"/>
    <property type="project" value="TreeGrafter"/>
</dbReference>
<evidence type="ECO:0000313" key="6">
    <source>
        <dbReference type="EMBL" id="TFJ81219.1"/>
    </source>
</evidence>
<evidence type="ECO:0000256" key="4">
    <source>
        <dbReference type="SAM" id="MobiDB-lite"/>
    </source>
</evidence>
<sequence length="427" mass="46055">MAEEGTANIREGGRYIDRQQVEIEGAREEKVARTILTALPSLLCAHPRLGAAHVRVTDRADARAVLENARESCRLNKYGEGGGEGGERPRGGGEGVKGKEWGKEDDDGVGRREGEAGREEGRVRVEGWTWGSWSRVLEGEGEGGGEGGEEAREVEGGGEEGGEGGEEDEVAGRGGVKIYILELCVRLLVLLPLFGQLLLHRLRERFPSGVHEGEASVIELGIFVAAGLSEVGGWGNTGPTGGGEGGKEGGREGGRDCALNTTSADKRCEQDFALWKRTKNLDGKGTDPPGSLAPKTPEGKKAEKAEHEPAWPSPWGPGRPGWHIECSVMASDTFQALSGGKMDIHSGGIDLRFPHHENEIAQAEACLGCSQWVNYWMHAGHLHIKGFKMSKSLKNFITIQEALQTHSPRQIRFCFLLSRYNAPMPPS</sequence>
<dbReference type="SUPFAM" id="SSF52374">
    <property type="entry name" value="Nucleotidylyl transferase"/>
    <property type="match status" value="1"/>
</dbReference>
<feature type="compositionally biased region" description="Basic and acidic residues" evidence="4">
    <location>
        <begin position="245"/>
        <end position="255"/>
    </location>
</feature>
<feature type="compositionally biased region" description="Basic and acidic residues" evidence="4">
    <location>
        <begin position="85"/>
        <end position="120"/>
    </location>
</feature>
<evidence type="ECO:0000256" key="3">
    <source>
        <dbReference type="ARBA" id="ARBA00022840"/>
    </source>
</evidence>
<dbReference type="GO" id="GO:0004817">
    <property type="term" value="F:cysteine-tRNA ligase activity"/>
    <property type="evidence" value="ECO:0007669"/>
    <property type="project" value="TreeGrafter"/>
</dbReference>
<feature type="region of interest" description="Disordered" evidence="4">
    <location>
        <begin position="234"/>
        <end position="258"/>
    </location>
</feature>
<dbReference type="OrthoDB" id="438179at2759"/>
<keyword evidence="2" id="KW-0547">Nucleotide-binding</keyword>
<feature type="compositionally biased region" description="Basic and acidic residues" evidence="4">
    <location>
        <begin position="297"/>
        <end position="309"/>
    </location>
</feature>
<dbReference type="Pfam" id="PF01406">
    <property type="entry name" value="tRNA-synt_1e"/>
    <property type="match status" value="1"/>
</dbReference>
<evidence type="ECO:0000259" key="5">
    <source>
        <dbReference type="Pfam" id="PF01406"/>
    </source>
</evidence>
<evidence type="ECO:0000256" key="2">
    <source>
        <dbReference type="ARBA" id="ARBA00022741"/>
    </source>
</evidence>
<name>A0A4D9CXC9_9STRA</name>
<dbReference type="GO" id="GO:0005524">
    <property type="term" value="F:ATP binding"/>
    <property type="evidence" value="ECO:0007669"/>
    <property type="project" value="UniProtKB-KW"/>
</dbReference>
<dbReference type="PRINTS" id="PR00983">
    <property type="entry name" value="TRNASYNTHCYS"/>
</dbReference>
<dbReference type="PANTHER" id="PTHR10890">
    <property type="entry name" value="CYSTEINYL-TRNA SYNTHETASE"/>
    <property type="match status" value="1"/>
</dbReference>